<comment type="caution">
    <text evidence="3">The sequence shown here is derived from an EMBL/GenBank/DDBJ whole genome shotgun (WGS) entry which is preliminary data.</text>
</comment>
<proteinExistence type="predicted"/>
<name>A0A8X8GQ72_STAHO</name>
<organism evidence="3 4">
    <name type="scientific">Staphylococcus hominis</name>
    <dbReference type="NCBI Taxonomy" id="1290"/>
    <lineage>
        <taxon>Bacteria</taxon>
        <taxon>Bacillati</taxon>
        <taxon>Bacillota</taxon>
        <taxon>Bacilli</taxon>
        <taxon>Bacillales</taxon>
        <taxon>Staphylococcaceae</taxon>
        <taxon>Staphylococcus</taxon>
    </lineage>
</organism>
<evidence type="ECO:0000259" key="1">
    <source>
        <dbReference type="Pfam" id="PF00534"/>
    </source>
</evidence>
<dbReference type="CDD" id="cd03794">
    <property type="entry name" value="GT4_WbuB-like"/>
    <property type="match status" value="1"/>
</dbReference>
<evidence type="ECO:0000313" key="3">
    <source>
        <dbReference type="EMBL" id="MCM5673268.1"/>
    </source>
</evidence>
<dbReference type="Proteomes" id="UP000665944">
    <property type="component" value="Unassembled WGS sequence"/>
</dbReference>
<dbReference type="EMBL" id="JAGHKT020000025">
    <property type="protein sequence ID" value="MCM5673268.1"/>
    <property type="molecule type" value="Genomic_DNA"/>
</dbReference>
<dbReference type="InterPro" id="IPR001296">
    <property type="entry name" value="Glyco_trans_1"/>
</dbReference>
<dbReference type="Gene3D" id="3.40.50.2000">
    <property type="entry name" value="Glycogen Phosphorylase B"/>
    <property type="match status" value="2"/>
</dbReference>
<dbReference type="InterPro" id="IPR050194">
    <property type="entry name" value="Glycosyltransferase_grp1"/>
</dbReference>
<evidence type="ECO:0000313" key="4">
    <source>
        <dbReference type="Proteomes" id="UP000665944"/>
    </source>
</evidence>
<dbReference type="InterPro" id="IPR028098">
    <property type="entry name" value="Glyco_trans_4-like_N"/>
</dbReference>
<dbReference type="SUPFAM" id="SSF53756">
    <property type="entry name" value="UDP-Glycosyltransferase/glycogen phosphorylase"/>
    <property type="match status" value="1"/>
</dbReference>
<feature type="domain" description="Glycosyltransferase subfamily 4-like N-terminal" evidence="2">
    <location>
        <begin position="25"/>
        <end position="209"/>
    </location>
</feature>
<dbReference type="Pfam" id="PF00534">
    <property type="entry name" value="Glycos_transf_1"/>
    <property type="match status" value="1"/>
</dbReference>
<accession>A0A8X8GQ72</accession>
<dbReference type="GO" id="GO:0016758">
    <property type="term" value="F:hexosyltransferase activity"/>
    <property type="evidence" value="ECO:0007669"/>
    <property type="project" value="TreeGrafter"/>
</dbReference>
<gene>
    <name evidence="3" type="ORF">J7T32_011075</name>
</gene>
<evidence type="ECO:0000259" key="2">
    <source>
        <dbReference type="Pfam" id="PF13439"/>
    </source>
</evidence>
<reference evidence="3 4" key="1">
    <citation type="submission" date="2022-06" db="EMBL/GenBank/DDBJ databases">
        <title>Staphylococcus hominis ShoR14 genome sequence.</title>
        <authorList>
            <person name="Yeo C.C."/>
            <person name="Chew C.H."/>
            <person name="Che Hamzah A.M."/>
            <person name="Al-Trad E.I."/>
        </authorList>
    </citation>
    <scope>NUCLEOTIDE SEQUENCE [LARGE SCALE GENOMIC DNA]</scope>
    <source>
        <strain evidence="3 4">ShoR14</strain>
    </source>
</reference>
<dbReference type="RefSeq" id="WP_103268358.1">
    <property type="nucleotide sequence ID" value="NZ_JAEKFX010000012.1"/>
</dbReference>
<dbReference type="PANTHER" id="PTHR45947:SF3">
    <property type="entry name" value="SULFOQUINOVOSYL TRANSFERASE SQD2"/>
    <property type="match status" value="1"/>
</dbReference>
<dbReference type="Pfam" id="PF13439">
    <property type="entry name" value="Glyco_transf_4"/>
    <property type="match status" value="1"/>
</dbReference>
<protein>
    <submittedName>
        <fullName evidence="3">Glycosyltransferase family 4 protein</fullName>
    </submittedName>
</protein>
<keyword evidence="4" id="KW-1185">Reference proteome</keyword>
<dbReference type="PANTHER" id="PTHR45947">
    <property type="entry name" value="SULFOQUINOVOSYL TRANSFERASE SQD2"/>
    <property type="match status" value="1"/>
</dbReference>
<feature type="domain" description="Glycosyl transferase family 1" evidence="1">
    <location>
        <begin position="226"/>
        <end position="388"/>
    </location>
</feature>
<dbReference type="AlphaFoldDB" id="A0A8X8GQ72"/>
<sequence>MKKVWIFNHYATNTYLNKGGRHYWLAEILIKKGFKPTIFCANTLHNSKNIISTESSEYKKIIRDEIPYVFVKTPKYEGNKIKRIINILAFYINIQKIMKNYLENNEKPDVIYASSVHPLTLVAGIKIAKKLNIPCISEVRDLWPESLIAYKIIKRNGIIAKILYKGEKWIYKNSNQIVMTWEGGKDYIFDRKWEKDIDIKKINYISNGVLLEDFDTNLEKYKTDAIETGNYNFVYAGSIRKVNNLELLIDAAKIIQKKGYHDIKIVIYGDGNEKKMLEDKCDNENINNVYFKGNVRKQEIPYILTQSYMNILHNTSTSLDKYGQSQNKLYEYLASGRPILQTYNSKFNVILKYNCGIVNEKQNSYQIADSIINAYKNPIDIREKGINARKAAYLYDFNILTEKMIEIILKANIKGDSYESNTYKL</sequence>